<reference evidence="5 6" key="1">
    <citation type="submission" date="2020-04" db="EMBL/GenBank/DDBJ databases">
        <authorList>
            <person name="Klaysubun C."/>
            <person name="Duangmal K."/>
            <person name="Lipun K."/>
        </authorList>
    </citation>
    <scope>NUCLEOTIDE SEQUENCE [LARGE SCALE GENOMIC DNA]</scope>
    <source>
        <strain evidence="5 6">DSM 45300</strain>
    </source>
</reference>
<evidence type="ECO:0000256" key="4">
    <source>
        <dbReference type="ARBA" id="ARBA00022679"/>
    </source>
</evidence>
<dbReference type="AlphaFoldDB" id="A0A848DPY9"/>
<name>A0A848DPY9_9PSEU</name>
<accession>A0A848DPY9</accession>
<dbReference type="InterPro" id="IPR015424">
    <property type="entry name" value="PyrdxlP-dep_Trfase"/>
</dbReference>
<dbReference type="EC" id="2.6.1.76" evidence="5"/>
<dbReference type="InterPro" id="IPR015422">
    <property type="entry name" value="PyrdxlP-dep_Trfase_small"/>
</dbReference>
<sequence>MSQSTNIFDDLESEVRSYCRSWPVVFDTAVGSRLTDVDGKSYLDFFAGAGALN</sequence>
<dbReference type="Gene3D" id="3.90.1150.10">
    <property type="entry name" value="Aspartate Aminotransferase, domain 1"/>
    <property type="match status" value="1"/>
</dbReference>
<comment type="similarity">
    <text evidence="2">Belongs to the class-III pyridoxal-phosphate-dependent aminotransferase family.</text>
</comment>
<evidence type="ECO:0000313" key="6">
    <source>
        <dbReference type="Proteomes" id="UP000586918"/>
    </source>
</evidence>
<dbReference type="PANTHER" id="PTHR43552">
    <property type="entry name" value="DIAMINOBUTYRATE--2-OXOGLUTARATE AMINOTRANSFERASE"/>
    <property type="match status" value="1"/>
</dbReference>
<comment type="cofactor">
    <cofactor evidence="1">
        <name>pyridoxal 5'-phosphate</name>
        <dbReference type="ChEBI" id="CHEBI:597326"/>
    </cofactor>
</comment>
<dbReference type="GO" id="GO:0045303">
    <property type="term" value="F:diaminobutyrate-2-oxoglutarate transaminase activity"/>
    <property type="evidence" value="ECO:0007669"/>
    <property type="project" value="UniProtKB-EC"/>
</dbReference>
<organism evidence="5 6">
    <name type="scientific">Pseudonocardia bannensis</name>
    <dbReference type="NCBI Taxonomy" id="630973"/>
    <lineage>
        <taxon>Bacteria</taxon>
        <taxon>Bacillati</taxon>
        <taxon>Actinomycetota</taxon>
        <taxon>Actinomycetes</taxon>
        <taxon>Pseudonocardiales</taxon>
        <taxon>Pseudonocardiaceae</taxon>
        <taxon>Pseudonocardia</taxon>
    </lineage>
</organism>
<keyword evidence="4 5" id="KW-0808">Transferase</keyword>
<dbReference type="Proteomes" id="UP000586918">
    <property type="component" value="Unassembled WGS sequence"/>
</dbReference>
<protein>
    <submittedName>
        <fullName evidence="5">Diaminobutyrate--2-oxoglutarate transaminase</fullName>
        <ecNumber evidence="5">2.6.1.76</ecNumber>
    </submittedName>
</protein>
<gene>
    <name evidence="5" type="ORF">HF519_23595</name>
</gene>
<dbReference type="EMBL" id="JAAXKZ010000115">
    <property type="protein sequence ID" value="NMH94506.1"/>
    <property type="molecule type" value="Genomic_DNA"/>
</dbReference>
<proteinExistence type="inferred from homology"/>
<evidence type="ECO:0000256" key="2">
    <source>
        <dbReference type="ARBA" id="ARBA00008954"/>
    </source>
</evidence>
<dbReference type="PANTHER" id="PTHR43552:SF2">
    <property type="entry name" value="DIAMINOBUTYRATE--2-OXOGLUTARATE TRANSAMINASE"/>
    <property type="match status" value="1"/>
</dbReference>
<keyword evidence="6" id="KW-1185">Reference proteome</keyword>
<dbReference type="SUPFAM" id="SSF53383">
    <property type="entry name" value="PLP-dependent transferases"/>
    <property type="match status" value="1"/>
</dbReference>
<keyword evidence="3 5" id="KW-0032">Aminotransferase</keyword>
<evidence type="ECO:0000256" key="1">
    <source>
        <dbReference type="ARBA" id="ARBA00001933"/>
    </source>
</evidence>
<comment type="caution">
    <text evidence="5">The sequence shown here is derived from an EMBL/GenBank/DDBJ whole genome shotgun (WGS) entry which is preliminary data.</text>
</comment>
<feature type="non-terminal residue" evidence="5">
    <location>
        <position position="53"/>
    </location>
</feature>
<evidence type="ECO:0000256" key="3">
    <source>
        <dbReference type="ARBA" id="ARBA00022576"/>
    </source>
</evidence>
<dbReference type="InterPro" id="IPR004637">
    <property type="entry name" value="Dat"/>
</dbReference>
<evidence type="ECO:0000313" key="5">
    <source>
        <dbReference type="EMBL" id="NMH94506.1"/>
    </source>
</evidence>